<keyword evidence="1" id="KW-0862">Zinc</keyword>
<name>A0A1U7W9W9_NICSY</name>
<dbReference type="PANTHER" id="PTHR31973:SF197">
    <property type="entry name" value="SWIM-TYPE DOMAIN-CONTAINING PROTEIN"/>
    <property type="match status" value="1"/>
</dbReference>
<evidence type="ECO:0000313" key="4">
    <source>
        <dbReference type="Proteomes" id="UP000189701"/>
    </source>
</evidence>
<evidence type="ECO:0000256" key="2">
    <source>
        <dbReference type="SAM" id="MobiDB-lite"/>
    </source>
</evidence>
<reference evidence="5" key="2">
    <citation type="submission" date="2025-08" db="UniProtKB">
        <authorList>
            <consortium name="RefSeq"/>
        </authorList>
    </citation>
    <scope>IDENTIFICATION</scope>
    <source>
        <tissue evidence="5">Leaf</tissue>
    </source>
</reference>
<dbReference type="PANTHER" id="PTHR31973">
    <property type="entry name" value="POLYPROTEIN, PUTATIVE-RELATED"/>
    <property type="match status" value="1"/>
</dbReference>
<gene>
    <name evidence="5" type="primary">LOC104224133</name>
</gene>
<feature type="domain" description="SWIM-type" evidence="3">
    <location>
        <begin position="35"/>
        <end position="67"/>
    </location>
</feature>
<feature type="region of interest" description="Disordered" evidence="2">
    <location>
        <begin position="156"/>
        <end position="237"/>
    </location>
</feature>
<evidence type="ECO:0000256" key="1">
    <source>
        <dbReference type="PROSITE-ProRule" id="PRU00325"/>
    </source>
</evidence>
<dbReference type="GO" id="GO:0008270">
    <property type="term" value="F:zinc ion binding"/>
    <property type="evidence" value="ECO:0007669"/>
    <property type="project" value="UniProtKB-KW"/>
</dbReference>
<dbReference type="AlphaFoldDB" id="A0A1U7W9W9"/>
<reference evidence="4" key="1">
    <citation type="journal article" date="2013" name="Genome Biol.">
        <title>Reference genomes and transcriptomes of Nicotiana sylvestris and Nicotiana tomentosiformis.</title>
        <authorList>
            <person name="Sierro N."/>
            <person name="Battey J.N."/>
            <person name="Ouadi S."/>
            <person name="Bovet L."/>
            <person name="Goepfert S."/>
            <person name="Bakaher N."/>
            <person name="Peitsch M.C."/>
            <person name="Ivanov N.V."/>
        </authorList>
    </citation>
    <scope>NUCLEOTIDE SEQUENCE [LARGE SCALE GENOMIC DNA]</scope>
</reference>
<dbReference type="PROSITE" id="PS50966">
    <property type="entry name" value="ZF_SWIM"/>
    <property type="match status" value="1"/>
</dbReference>
<protein>
    <submittedName>
        <fullName evidence="5">Uncharacterized protein LOC104224133</fullName>
    </submittedName>
</protein>
<dbReference type="Proteomes" id="UP000189701">
    <property type="component" value="Unplaced"/>
</dbReference>
<keyword evidence="1" id="KW-0863">Zinc-finger</keyword>
<proteinExistence type="predicted"/>
<dbReference type="RefSeq" id="XP_009774016.1">
    <property type="nucleotide sequence ID" value="XM_009775714.1"/>
</dbReference>
<keyword evidence="4" id="KW-1185">Reference proteome</keyword>
<dbReference type="STRING" id="4096.A0A1U7W9W9"/>
<evidence type="ECO:0000259" key="3">
    <source>
        <dbReference type="PROSITE" id="PS50966"/>
    </source>
</evidence>
<feature type="region of interest" description="Disordered" evidence="2">
    <location>
        <begin position="108"/>
        <end position="135"/>
    </location>
</feature>
<accession>A0A1U7W9W9</accession>
<keyword evidence="1" id="KW-0479">Metal-binding</keyword>
<dbReference type="InterPro" id="IPR007527">
    <property type="entry name" value="Znf_SWIM"/>
</dbReference>
<feature type="compositionally biased region" description="Basic and acidic residues" evidence="2">
    <location>
        <begin position="126"/>
        <end position="135"/>
    </location>
</feature>
<organism evidence="4 5">
    <name type="scientific">Nicotiana sylvestris</name>
    <name type="common">Wood tobacco</name>
    <name type="synonym">South American tobacco</name>
    <dbReference type="NCBI Taxonomy" id="4096"/>
    <lineage>
        <taxon>Eukaryota</taxon>
        <taxon>Viridiplantae</taxon>
        <taxon>Streptophyta</taxon>
        <taxon>Embryophyta</taxon>
        <taxon>Tracheophyta</taxon>
        <taxon>Spermatophyta</taxon>
        <taxon>Magnoliopsida</taxon>
        <taxon>eudicotyledons</taxon>
        <taxon>Gunneridae</taxon>
        <taxon>Pentapetalae</taxon>
        <taxon>asterids</taxon>
        <taxon>lamiids</taxon>
        <taxon>Solanales</taxon>
        <taxon>Solanaceae</taxon>
        <taxon>Nicotianoideae</taxon>
        <taxon>Nicotianeae</taxon>
        <taxon>Nicotiana</taxon>
    </lineage>
</organism>
<sequence>MARLTLEENKDLARQCQVIWNGQDGFEIKKGDLRFIVDTRMKICRCSLWRLRGIPCEHALCVYYYLQDDPDQYMEHWYRKEVFLKAYEHFIQPIPNLKMWPESNNSTFELPAPKPISGRHQKNKRKDMNEPKKKWDKLSEKGFKMTCTSHCHQVGHNKKACTSRSAPGGSSSRQEPQGSQSSQLTQRSSICDEATTTGANNRGKAPIVAIRPTKGAFPYALPHTAPMGRAPRPRAAR</sequence>
<feature type="compositionally biased region" description="Polar residues" evidence="2">
    <location>
        <begin position="162"/>
        <end position="200"/>
    </location>
</feature>
<evidence type="ECO:0000313" key="5">
    <source>
        <dbReference type="RefSeq" id="XP_009774016.1"/>
    </source>
</evidence>